<proteinExistence type="predicted"/>
<organism evidence="1 2">
    <name type="scientific">Sorangium cellulosum</name>
    <name type="common">Polyangium cellulosum</name>
    <dbReference type="NCBI Taxonomy" id="56"/>
    <lineage>
        <taxon>Bacteria</taxon>
        <taxon>Pseudomonadati</taxon>
        <taxon>Myxococcota</taxon>
        <taxon>Polyangia</taxon>
        <taxon>Polyangiales</taxon>
        <taxon>Polyangiaceae</taxon>
        <taxon>Sorangium</taxon>
    </lineage>
</organism>
<evidence type="ECO:0000313" key="1">
    <source>
        <dbReference type="EMBL" id="AUX41183.1"/>
    </source>
</evidence>
<name>A0A2L0EPE4_SORCE</name>
<gene>
    <name evidence="1" type="ORF">SOCE26_025930</name>
</gene>
<evidence type="ECO:0008006" key="3">
    <source>
        <dbReference type="Google" id="ProtNLM"/>
    </source>
</evidence>
<dbReference type="SUPFAM" id="SSF56059">
    <property type="entry name" value="Glutathione synthetase ATP-binding domain-like"/>
    <property type="match status" value="1"/>
</dbReference>
<dbReference type="Proteomes" id="UP000238348">
    <property type="component" value="Chromosome"/>
</dbReference>
<dbReference type="EMBL" id="CP012673">
    <property type="protein sequence ID" value="AUX41183.1"/>
    <property type="molecule type" value="Genomic_DNA"/>
</dbReference>
<dbReference type="AlphaFoldDB" id="A0A2L0EPE4"/>
<dbReference type="RefSeq" id="WP_104979120.1">
    <property type="nucleotide sequence ID" value="NZ_CP012673.1"/>
</dbReference>
<protein>
    <recommendedName>
        <fullName evidence="3">Glutathione synthase</fullName>
    </recommendedName>
</protein>
<evidence type="ECO:0000313" key="2">
    <source>
        <dbReference type="Proteomes" id="UP000238348"/>
    </source>
</evidence>
<reference evidence="1 2" key="1">
    <citation type="submission" date="2015-09" db="EMBL/GenBank/DDBJ databases">
        <title>Sorangium comparison.</title>
        <authorList>
            <person name="Zaburannyi N."/>
            <person name="Bunk B."/>
            <person name="Overmann J."/>
            <person name="Mueller R."/>
        </authorList>
    </citation>
    <scope>NUCLEOTIDE SEQUENCE [LARGE SCALE GENOMIC DNA]</scope>
    <source>
        <strain evidence="1 2">So ce26</strain>
    </source>
</reference>
<sequence>MDHDATQAVAEQLDAGLSAPGAMDEARFASFIEAQTKLGLVHGARALCRHLRPYLISERDYAAVARAAELITAAVERIARRALADPAMADELGLSREELAVAAMDPGDGPFLTVGRLDMLVTEGGFHFIELNADSPAGITDQLLIEQTLMALPHVARVRGRPGVRTPAPHLGLLRALREAYAGWGGREPRPTIAIVDWATVDTRAEFNVLADLFAAEGHRTLILDPAELALEGGRLCARGEKIDLVYRRVITQELLSRCGLDHPLLRAYRDRAACVANSFRIKPLNKKASFAVLSAPEFSDLFSPEQRAAIAAHIPWTRRVKPGRVAWRGREADLLELLQGEQESFVLKPNDDYGGKGVLLGWQTPPDVWREAVRRAGADRDQLMIAQERSRSRTLRAPTFRGGIVEDEVYFDLCPFVFAGRMEGAMVRLSASAVSNVSAGGGVTGLMVVDDALAPREDRRHV</sequence>
<accession>A0A2L0EPE4</accession>
<dbReference type="OrthoDB" id="9771802at2"/>